<keyword evidence="4 6" id="KW-0472">Membrane</keyword>
<feature type="domain" description="MARVEL" evidence="7">
    <location>
        <begin position="4"/>
        <end position="133"/>
    </location>
</feature>
<dbReference type="Pfam" id="PF01284">
    <property type="entry name" value="MARVEL"/>
    <property type="match status" value="1"/>
</dbReference>
<evidence type="ECO:0000313" key="8">
    <source>
        <dbReference type="EMBL" id="RVD90157.1"/>
    </source>
</evidence>
<evidence type="ECO:0000256" key="6">
    <source>
        <dbReference type="SAM" id="Phobius"/>
    </source>
</evidence>
<keyword evidence="2 6" id="KW-0812">Transmembrane</keyword>
<feature type="region of interest" description="Disordered" evidence="5">
    <location>
        <begin position="255"/>
        <end position="285"/>
    </location>
</feature>
<evidence type="ECO:0000259" key="7">
    <source>
        <dbReference type="Pfam" id="PF01284"/>
    </source>
</evidence>
<dbReference type="GO" id="GO:0016020">
    <property type="term" value="C:membrane"/>
    <property type="evidence" value="ECO:0007669"/>
    <property type="project" value="UniProtKB-SubCell"/>
</dbReference>
<feature type="compositionally biased region" description="Polar residues" evidence="5">
    <location>
        <begin position="255"/>
        <end position="265"/>
    </location>
</feature>
<keyword evidence="9" id="KW-1185">Reference proteome</keyword>
<keyword evidence="3 6" id="KW-1133">Transmembrane helix</keyword>
<dbReference type="EMBL" id="SAEB01000001">
    <property type="protein sequence ID" value="RVD90157.1"/>
    <property type="molecule type" value="Genomic_DNA"/>
</dbReference>
<sequence length="302" mass="31547">MGFSPILGIRIAAGVLSIIVLGVDAYAISAFNNTRSGSSPSSMNFVIFCVIWTWLSLAYILITPRFLPRLHDKWILLAVESLATLFWFSGFVAVAAYVGDHSISCPESVCGSIKATIVFSCFEWLTWVASLVLVCLSIFKGRNMMGAVPMMEAQHKPLTGVGVDSAYLGGGGLGGYDSTVGPQPMGFNPSETPAPYGDPAVSPAPYGGPAVSPAPYDPHLQPAHLQPHLQPAHLQPQNTGASTVSALSSGPYGASYQNAQITGDNSGAGGPYDPHYSQHGDYSGAAEMPAGGAGYSGQARFS</sequence>
<evidence type="ECO:0000256" key="2">
    <source>
        <dbReference type="ARBA" id="ARBA00022692"/>
    </source>
</evidence>
<feature type="transmembrane region" description="Helical" evidence="6">
    <location>
        <begin position="117"/>
        <end position="139"/>
    </location>
</feature>
<evidence type="ECO:0000256" key="1">
    <source>
        <dbReference type="ARBA" id="ARBA00004141"/>
    </source>
</evidence>
<dbReference type="PANTHER" id="PTHR37451">
    <property type="entry name" value="MARVEL DOMAIN"/>
    <property type="match status" value="1"/>
</dbReference>
<dbReference type="STRING" id="97331.A0A437AGA6"/>
<feature type="transmembrane region" description="Helical" evidence="6">
    <location>
        <begin position="7"/>
        <end position="31"/>
    </location>
</feature>
<dbReference type="RefSeq" id="XP_067495701.1">
    <property type="nucleotide sequence ID" value="XM_067629708.1"/>
</dbReference>
<comment type="subcellular location">
    <subcellularLocation>
        <location evidence="1">Membrane</location>
        <topology evidence="1">Multi-pass membrane protein</topology>
    </subcellularLocation>
</comment>
<gene>
    <name evidence="8" type="ORF">DFL_001133</name>
</gene>
<proteinExistence type="predicted"/>
<protein>
    <recommendedName>
        <fullName evidence="7">MARVEL domain-containing protein</fullName>
    </recommendedName>
</protein>
<organism evidence="8 9">
    <name type="scientific">Arthrobotrys flagrans</name>
    <name type="common">Nematode-trapping fungus</name>
    <name type="synonym">Trichothecium flagrans</name>
    <dbReference type="NCBI Taxonomy" id="97331"/>
    <lineage>
        <taxon>Eukaryota</taxon>
        <taxon>Fungi</taxon>
        <taxon>Dikarya</taxon>
        <taxon>Ascomycota</taxon>
        <taxon>Pezizomycotina</taxon>
        <taxon>Orbiliomycetes</taxon>
        <taxon>Orbiliales</taxon>
        <taxon>Orbiliaceae</taxon>
        <taxon>Arthrobotrys</taxon>
    </lineage>
</organism>
<dbReference type="InterPro" id="IPR008253">
    <property type="entry name" value="Marvel"/>
</dbReference>
<dbReference type="OrthoDB" id="2117453at2759"/>
<reference evidence="8 9" key="1">
    <citation type="submission" date="2019-01" db="EMBL/GenBank/DDBJ databases">
        <title>Intercellular communication is required for trap formation in the nematode-trapping fungus Duddingtonia flagrans.</title>
        <authorList>
            <person name="Youssar L."/>
            <person name="Wernet V."/>
            <person name="Hensel N."/>
            <person name="Hildebrandt H.-G."/>
            <person name="Fischer R."/>
        </authorList>
    </citation>
    <scope>NUCLEOTIDE SEQUENCE [LARGE SCALE GENOMIC DNA]</scope>
    <source>
        <strain evidence="8 9">CBS H-5679</strain>
    </source>
</reference>
<name>A0A437AGA6_ARTFL</name>
<feature type="region of interest" description="Disordered" evidence="5">
    <location>
        <begin position="179"/>
        <end position="224"/>
    </location>
</feature>
<evidence type="ECO:0000256" key="3">
    <source>
        <dbReference type="ARBA" id="ARBA00022989"/>
    </source>
</evidence>
<accession>A0A437AGA6</accession>
<evidence type="ECO:0000256" key="4">
    <source>
        <dbReference type="ARBA" id="ARBA00023136"/>
    </source>
</evidence>
<evidence type="ECO:0000313" key="9">
    <source>
        <dbReference type="Proteomes" id="UP000283090"/>
    </source>
</evidence>
<dbReference type="Proteomes" id="UP000283090">
    <property type="component" value="Unassembled WGS sequence"/>
</dbReference>
<evidence type="ECO:0000256" key="5">
    <source>
        <dbReference type="SAM" id="MobiDB-lite"/>
    </source>
</evidence>
<comment type="caution">
    <text evidence="8">The sequence shown here is derived from an EMBL/GenBank/DDBJ whole genome shotgun (WGS) entry which is preliminary data.</text>
</comment>
<dbReference type="PANTHER" id="PTHR37451:SF1">
    <property type="entry name" value="MARVEL DOMAIN-CONTAINING PROTEIN"/>
    <property type="match status" value="1"/>
</dbReference>
<dbReference type="AlphaFoldDB" id="A0A437AGA6"/>
<dbReference type="VEuPathDB" id="FungiDB:DFL_001133"/>
<feature type="transmembrane region" description="Helical" evidence="6">
    <location>
        <begin position="43"/>
        <end position="62"/>
    </location>
</feature>
<dbReference type="GeneID" id="93583444"/>
<feature type="transmembrane region" description="Helical" evidence="6">
    <location>
        <begin position="74"/>
        <end position="97"/>
    </location>
</feature>